<evidence type="ECO:0000313" key="4">
    <source>
        <dbReference type="Proteomes" id="UP001200247"/>
    </source>
</evidence>
<protein>
    <submittedName>
        <fullName evidence="3">Phage baseplate assembly protein V</fullName>
    </submittedName>
</protein>
<dbReference type="NCBIfam" id="TIGR01644">
    <property type="entry name" value="phage_P2_V"/>
    <property type="match status" value="1"/>
</dbReference>
<dbReference type="Proteomes" id="UP001200247">
    <property type="component" value="Unassembled WGS sequence"/>
</dbReference>
<feature type="domain" description="Gp5/Type VI secretion system Vgr protein OB-fold" evidence="2">
    <location>
        <begin position="18"/>
        <end position="84"/>
    </location>
</feature>
<dbReference type="InterPro" id="IPR006531">
    <property type="entry name" value="Gp5/Vgr_OB"/>
</dbReference>
<gene>
    <name evidence="3" type="ORF">LH440_12545</name>
</gene>
<dbReference type="EMBL" id="JAJAXM010000025">
    <property type="protein sequence ID" value="MCG9026715.1"/>
    <property type="molecule type" value="Genomic_DNA"/>
</dbReference>
<organism evidence="3 4">
    <name type="scientific">Laribacter hongkongensis</name>
    <dbReference type="NCBI Taxonomy" id="168471"/>
    <lineage>
        <taxon>Bacteria</taxon>
        <taxon>Pseudomonadati</taxon>
        <taxon>Pseudomonadota</taxon>
        <taxon>Betaproteobacteria</taxon>
        <taxon>Neisseriales</taxon>
        <taxon>Aquaspirillaceae</taxon>
        <taxon>Laribacter</taxon>
    </lineage>
</organism>
<dbReference type="Pfam" id="PF04717">
    <property type="entry name" value="Phage_base_V"/>
    <property type="match status" value="1"/>
</dbReference>
<dbReference type="Gene3D" id="2.40.50.230">
    <property type="entry name" value="Gp5 N-terminal domain"/>
    <property type="match status" value="1"/>
</dbReference>
<dbReference type="AlphaFoldDB" id="A0ABD4SVJ6"/>
<dbReference type="InterPro" id="IPR013046">
    <property type="entry name" value="GpV/Gp45"/>
</dbReference>
<evidence type="ECO:0000256" key="1">
    <source>
        <dbReference type="SAM" id="MobiDB-lite"/>
    </source>
</evidence>
<dbReference type="Gene3D" id="6.20.150.10">
    <property type="match status" value="1"/>
</dbReference>
<dbReference type="RefSeq" id="WP_239894297.1">
    <property type="nucleotide sequence ID" value="NZ_JAJAXM010000025.1"/>
</dbReference>
<comment type="caution">
    <text evidence="3">The sequence shown here is derived from an EMBL/GenBank/DDBJ whole genome shotgun (WGS) entry which is preliminary data.</text>
</comment>
<evidence type="ECO:0000259" key="2">
    <source>
        <dbReference type="Pfam" id="PF04717"/>
    </source>
</evidence>
<accession>A0ABD4SVJ6</accession>
<dbReference type="InterPro" id="IPR037026">
    <property type="entry name" value="Vgr_OB-fold_dom_sf"/>
</dbReference>
<name>A0ABD4SVJ6_9NEIS</name>
<reference evidence="3 4" key="1">
    <citation type="submission" date="2021-10" db="EMBL/GenBank/DDBJ databases">
        <title>Whole-genome sequencing analysis of Laribacter hongkongensis: virulence gene profiles, carbohydrate-active enzyme prediction, and antimicrobial resistance characterization.</title>
        <authorList>
            <person name="Yuan P."/>
            <person name="Zhan Y."/>
            <person name="Chen D."/>
        </authorList>
    </citation>
    <scope>NUCLEOTIDE SEQUENCE [LARGE SCALE GENOMIC DNA]</scope>
    <source>
        <strain evidence="3 4">W67</strain>
    </source>
</reference>
<evidence type="ECO:0000313" key="3">
    <source>
        <dbReference type="EMBL" id="MCG9026715.1"/>
    </source>
</evidence>
<sequence>MSFELSEVDRQLSGLIMPGTVAAVDAGNARVRVESDGWVSGWLPWQAQAAGAARHWRVPSVGEQVVLLCPSGDPAQGFALTGFYTTGHGYDSRPDVVAWQMPDGGRIEYDFASSAVLVDGCKTVTVNAADSITVKSASVTIDAPETTITGNVTIGGALSQGGEGGGNASFGGSVSARGDVTAGGISLQGHTHTEQGDGADVSAPH</sequence>
<feature type="region of interest" description="Disordered" evidence="1">
    <location>
        <begin position="181"/>
        <end position="205"/>
    </location>
</feature>
<proteinExistence type="predicted"/>